<dbReference type="Gene3D" id="1.10.510.10">
    <property type="entry name" value="Transferase(Phosphotransferase) domain 1"/>
    <property type="match status" value="1"/>
</dbReference>
<dbReference type="GO" id="GO:0005524">
    <property type="term" value="F:ATP binding"/>
    <property type="evidence" value="ECO:0007669"/>
    <property type="project" value="InterPro"/>
</dbReference>
<sequence>SLLNVNHENVVRFLGYCACTEEKAMRIEGVSEYIYAEIRETLLCFEYISNGSLRGYITDELSGLEWNTRYQIIKQICHGLHYLHKEKTILHMDLKPDNILLDNNMVAKISDFGLSRLDEKSQTMDAKRCVTLGYCSPEYLLGGKMSVKSDMYSLGVMIIELVTGYKDIPDNNNVLRRWRHRWNKSQKETPWSYQILQITKCIGIGLHCQESDPYRRPFIQDIIHDMNGNEGTFGQNSNADGFYADQTRPCWDDDMLDIEPLKLHFQFELNKEISCLLNLDNSTTAAIAFAIQSVSPMPYCIQPNKGIVLPLSRCAIVITLESQSMPPKDMQHLGEFVVQSAKIIDGVTPEEITSDMFNKVSGEVVDEVNVDAIFDLALLLEES</sequence>
<reference evidence="3" key="3">
    <citation type="journal article" date="2017" name="Nature">
        <title>Genome sequence of the progenitor of the wheat D genome Aegilops tauschii.</title>
        <authorList>
            <person name="Luo M.C."/>
            <person name="Gu Y.Q."/>
            <person name="Puiu D."/>
            <person name="Wang H."/>
            <person name="Twardziok S.O."/>
            <person name="Deal K.R."/>
            <person name="Huo N."/>
            <person name="Zhu T."/>
            <person name="Wang L."/>
            <person name="Wang Y."/>
            <person name="McGuire P.E."/>
            <person name="Liu S."/>
            <person name="Long H."/>
            <person name="Ramasamy R.K."/>
            <person name="Rodriguez J.C."/>
            <person name="Van S.L."/>
            <person name="Yuan L."/>
            <person name="Wang Z."/>
            <person name="Xia Z."/>
            <person name="Xiao L."/>
            <person name="Anderson O.D."/>
            <person name="Ouyang S."/>
            <person name="Liang Y."/>
            <person name="Zimin A.V."/>
            <person name="Pertea G."/>
            <person name="Qi P."/>
            <person name="Bennetzen J.L."/>
            <person name="Dai X."/>
            <person name="Dawson M.W."/>
            <person name="Muller H.G."/>
            <person name="Kugler K."/>
            <person name="Rivarola-Duarte L."/>
            <person name="Spannagl M."/>
            <person name="Mayer K.F.X."/>
            <person name="Lu F.H."/>
            <person name="Bevan M.W."/>
            <person name="Leroy P."/>
            <person name="Li P."/>
            <person name="You F.M."/>
            <person name="Sun Q."/>
            <person name="Liu Z."/>
            <person name="Lyons E."/>
            <person name="Wicker T."/>
            <person name="Salzberg S.L."/>
            <person name="Devos K.M."/>
            <person name="Dvorak J."/>
        </authorList>
    </citation>
    <scope>NUCLEOTIDE SEQUENCE [LARGE SCALE GENOMIC DNA]</scope>
    <source>
        <strain evidence="3">cv. AL8/78</strain>
    </source>
</reference>
<dbReference type="PROSITE" id="PS00108">
    <property type="entry name" value="PROTEIN_KINASE_ST"/>
    <property type="match status" value="1"/>
</dbReference>
<dbReference type="InterPro" id="IPR008962">
    <property type="entry name" value="PapD-like_sf"/>
</dbReference>
<name>A0A453GU00_AEGTS</name>
<dbReference type="FunFam" id="1.10.510.10:FF:000870">
    <property type="entry name" value="OSJNBa0016N04.16-like protein"/>
    <property type="match status" value="1"/>
</dbReference>
<dbReference type="EnsemblPlants" id="AET3Gv21206800.2">
    <property type="protein sequence ID" value="AET3Gv21206800.2"/>
    <property type="gene ID" value="AET3Gv21206800"/>
</dbReference>
<keyword evidence="4" id="KW-1185">Reference proteome</keyword>
<feature type="domain" description="MSP" evidence="2">
    <location>
        <begin position="255"/>
        <end position="375"/>
    </location>
</feature>
<evidence type="ECO:0000313" key="3">
    <source>
        <dbReference type="EnsemblPlants" id="AET3Gv21206800.2"/>
    </source>
</evidence>
<feature type="domain" description="Protein kinase" evidence="1">
    <location>
        <begin position="1"/>
        <end position="233"/>
    </location>
</feature>
<dbReference type="SUPFAM" id="SSF56112">
    <property type="entry name" value="Protein kinase-like (PK-like)"/>
    <property type="match status" value="1"/>
</dbReference>
<proteinExistence type="predicted"/>
<dbReference type="PROSITE" id="PS50202">
    <property type="entry name" value="MSP"/>
    <property type="match status" value="1"/>
</dbReference>
<evidence type="ECO:0000313" key="4">
    <source>
        <dbReference type="Proteomes" id="UP000015105"/>
    </source>
</evidence>
<dbReference type="InterPro" id="IPR011009">
    <property type="entry name" value="Kinase-like_dom_sf"/>
</dbReference>
<dbReference type="Gramene" id="AET3Gv21206800.2">
    <property type="protein sequence ID" value="AET3Gv21206800.2"/>
    <property type="gene ID" value="AET3Gv21206800"/>
</dbReference>
<protein>
    <recommendedName>
        <fullName evidence="5">Protein kinase domain-containing protein</fullName>
    </recommendedName>
</protein>
<dbReference type="InterPro" id="IPR000719">
    <property type="entry name" value="Prot_kinase_dom"/>
</dbReference>
<dbReference type="AlphaFoldDB" id="A0A453GU00"/>
<dbReference type="InterPro" id="IPR013783">
    <property type="entry name" value="Ig-like_fold"/>
</dbReference>
<dbReference type="Proteomes" id="UP000015105">
    <property type="component" value="Chromosome 3D"/>
</dbReference>
<dbReference type="PROSITE" id="PS50011">
    <property type="entry name" value="PROTEIN_KINASE_DOM"/>
    <property type="match status" value="1"/>
</dbReference>
<evidence type="ECO:0008006" key="5">
    <source>
        <dbReference type="Google" id="ProtNLM"/>
    </source>
</evidence>
<evidence type="ECO:0000259" key="1">
    <source>
        <dbReference type="PROSITE" id="PS50011"/>
    </source>
</evidence>
<organism evidence="3 4">
    <name type="scientific">Aegilops tauschii subsp. strangulata</name>
    <name type="common">Goatgrass</name>
    <dbReference type="NCBI Taxonomy" id="200361"/>
    <lineage>
        <taxon>Eukaryota</taxon>
        <taxon>Viridiplantae</taxon>
        <taxon>Streptophyta</taxon>
        <taxon>Embryophyta</taxon>
        <taxon>Tracheophyta</taxon>
        <taxon>Spermatophyta</taxon>
        <taxon>Magnoliopsida</taxon>
        <taxon>Liliopsida</taxon>
        <taxon>Poales</taxon>
        <taxon>Poaceae</taxon>
        <taxon>BOP clade</taxon>
        <taxon>Pooideae</taxon>
        <taxon>Triticodae</taxon>
        <taxon>Triticeae</taxon>
        <taxon>Triticinae</taxon>
        <taxon>Aegilops</taxon>
    </lineage>
</organism>
<dbReference type="Gene3D" id="2.60.40.10">
    <property type="entry name" value="Immunoglobulins"/>
    <property type="match status" value="1"/>
</dbReference>
<dbReference type="Pfam" id="PF00069">
    <property type="entry name" value="Pkinase"/>
    <property type="match status" value="1"/>
</dbReference>
<dbReference type="Pfam" id="PF00635">
    <property type="entry name" value="Motile_Sperm"/>
    <property type="match status" value="1"/>
</dbReference>
<reference evidence="3" key="4">
    <citation type="submission" date="2019-03" db="UniProtKB">
        <authorList>
            <consortium name="EnsemblPlants"/>
        </authorList>
    </citation>
    <scope>IDENTIFICATION</scope>
</reference>
<dbReference type="SUPFAM" id="SSF49354">
    <property type="entry name" value="PapD-like"/>
    <property type="match status" value="1"/>
</dbReference>
<dbReference type="SMART" id="SM00220">
    <property type="entry name" value="S_TKc"/>
    <property type="match status" value="1"/>
</dbReference>
<dbReference type="GO" id="GO:0004672">
    <property type="term" value="F:protein kinase activity"/>
    <property type="evidence" value="ECO:0007669"/>
    <property type="project" value="InterPro"/>
</dbReference>
<dbReference type="PANTHER" id="PTHR45707:SF79">
    <property type="entry name" value="PROTEIN KINASE DOMAIN-CONTAINING PROTEIN"/>
    <property type="match status" value="1"/>
</dbReference>
<reference evidence="4" key="2">
    <citation type="journal article" date="2017" name="Nat. Plants">
        <title>The Aegilops tauschii genome reveals multiple impacts of transposons.</title>
        <authorList>
            <person name="Zhao G."/>
            <person name="Zou C."/>
            <person name="Li K."/>
            <person name="Wang K."/>
            <person name="Li T."/>
            <person name="Gao L."/>
            <person name="Zhang X."/>
            <person name="Wang H."/>
            <person name="Yang Z."/>
            <person name="Liu X."/>
            <person name="Jiang W."/>
            <person name="Mao L."/>
            <person name="Kong X."/>
            <person name="Jiao Y."/>
            <person name="Jia J."/>
        </authorList>
    </citation>
    <scope>NUCLEOTIDE SEQUENCE [LARGE SCALE GENOMIC DNA]</scope>
    <source>
        <strain evidence="4">cv. AL8/78</strain>
    </source>
</reference>
<dbReference type="InterPro" id="IPR000535">
    <property type="entry name" value="MSP_dom"/>
</dbReference>
<reference evidence="4" key="1">
    <citation type="journal article" date="2014" name="Science">
        <title>Ancient hybridizations among the ancestral genomes of bread wheat.</title>
        <authorList>
            <consortium name="International Wheat Genome Sequencing Consortium,"/>
            <person name="Marcussen T."/>
            <person name="Sandve S.R."/>
            <person name="Heier L."/>
            <person name="Spannagl M."/>
            <person name="Pfeifer M."/>
            <person name="Jakobsen K.S."/>
            <person name="Wulff B.B."/>
            <person name="Steuernagel B."/>
            <person name="Mayer K.F."/>
            <person name="Olsen O.A."/>
        </authorList>
    </citation>
    <scope>NUCLEOTIDE SEQUENCE [LARGE SCALE GENOMIC DNA]</scope>
    <source>
        <strain evidence="4">cv. AL8/78</strain>
    </source>
</reference>
<evidence type="ECO:0000259" key="2">
    <source>
        <dbReference type="PROSITE" id="PS50202"/>
    </source>
</evidence>
<dbReference type="InterPro" id="IPR008271">
    <property type="entry name" value="Ser/Thr_kinase_AS"/>
</dbReference>
<dbReference type="PANTHER" id="PTHR45707">
    <property type="entry name" value="C2 CALCIUM/LIPID-BINDING PLANT PHOSPHORIBOSYLTRANSFERASE FAMILY PROTEIN"/>
    <property type="match status" value="1"/>
</dbReference>
<dbReference type="STRING" id="200361.A0A453GU00"/>
<reference evidence="3" key="5">
    <citation type="journal article" date="2021" name="G3 (Bethesda)">
        <title>Aegilops tauschii genome assembly Aet v5.0 features greater sequence contiguity and improved annotation.</title>
        <authorList>
            <person name="Wang L."/>
            <person name="Zhu T."/>
            <person name="Rodriguez J.C."/>
            <person name="Deal K.R."/>
            <person name="Dubcovsky J."/>
            <person name="McGuire P.E."/>
            <person name="Lux T."/>
            <person name="Spannagl M."/>
            <person name="Mayer K.F.X."/>
            <person name="Baldrich P."/>
            <person name="Meyers B.C."/>
            <person name="Huo N."/>
            <person name="Gu Y.Q."/>
            <person name="Zhou H."/>
            <person name="Devos K.M."/>
            <person name="Bennetzen J.L."/>
            <person name="Unver T."/>
            <person name="Budak H."/>
            <person name="Gulick P.J."/>
            <person name="Galiba G."/>
            <person name="Kalapos B."/>
            <person name="Nelson D.R."/>
            <person name="Li P."/>
            <person name="You F.M."/>
            <person name="Luo M.C."/>
            <person name="Dvorak J."/>
        </authorList>
    </citation>
    <scope>NUCLEOTIDE SEQUENCE [LARGE SCALE GENOMIC DNA]</scope>
    <source>
        <strain evidence="3">cv. AL8/78</strain>
    </source>
</reference>
<accession>A0A453GU00</accession>